<evidence type="ECO:0000313" key="1">
    <source>
        <dbReference type="EMBL" id="KAL1526344.1"/>
    </source>
</evidence>
<dbReference type="Proteomes" id="UP001515480">
    <property type="component" value="Unassembled WGS sequence"/>
</dbReference>
<dbReference type="AlphaFoldDB" id="A0AB34K1F8"/>
<reference evidence="1 2" key="1">
    <citation type="journal article" date="2024" name="Science">
        <title>Giant polyketide synthase enzymes in the biosynthesis of giant marine polyether toxins.</title>
        <authorList>
            <person name="Fallon T.R."/>
            <person name="Shende V.V."/>
            <person name="Wierzbicki I.H."/>
            <person name="Pendleton A.L."/>
            <person name="Watervoot N.F."/>
            <person name="Auber R.P."/>
            <person name="Gonzalez D.J."/>
            <person name="Wisecaver J.H."/>
            <person name="Moore B.S."/>
        </authorList>
    </citation>
    <scope>NUCLEOTIDE SEQUENCE [LARGE SCALE GENOMIC DNA]</scope>
    <source>
        <strain evidence="1 2">12B1</strain>
    </source>
</reference>
<dbReference type="EMBL" id="JBGBPQ010000003">
    <property type="protein sequence ID" value="KAL1526344.1"/>
    <property type="molecule type" value="Genomic_DNA"/>
</dbReference>
<comment type="caution">
    <text evidence="1">The sequence shown here is derived from an EMBL/GenBank/DDBJ whole genome shotgun (WGS) entry which is preliminary data.</text>
</comment>
<protein>
    <submittedName>
        <fullName evidence="1">Uncharacterized protein</fullName>
    </submittedName>
</protein>
<sequence>MRLAIFCCFLSVRARNHSLVDRVIKVGTGYCSPTVFGWAGDCTAGELGTWAIPPKRAVSWCVQQCLACPRCRFVSVSLHLRDCSWFNECATGSLGFVYGGRKYTTYDVRPRTSTCHSSRRERVGTRVASDAGAGVHMVTFYSEGQPQDPGIPLAAMAGVFEAAFAPHVDSFNAYTPRSVAPRVLRGIPGTRVVQASRVGASMNTGLSAIGQLAVKPYIILLRMLEIPPGDLLVYKDANILKRPQLLAGASRIRAMAAWALSFAAPAHDVFIPFENTRLKLKHHCKSHAVRTMVPPAEWDAVFESPLHHSCQVIARRTPAAEAFLWAWLQACLRKDMLEQEPDPVMTRHPEFRWHTHEQCLFSIVANLQQNVYARQLWFCWKLTEERLVCTGSVVHPTRHAADHRVLP</sequence>
<name>A0AB34K1F8_PRYPA</name>
<proteinExistence type="predicted"/>
<gene>
    <name evidence="1" type="ORF">AB1Y20_015058</name>
</gene>
<organism evidence="1 2">
    <name type="scientific">Prymnesium parvum</name>
    <name type="common">Toxic golden alga</name>
    <dbReference type="NCBI Taxonomy" id="97485"/>
    <lineage>
        <taxon>Eukaryota</taxon>
        <taxon>Haptista</taxon>
        <taxon>Haptophyta</taxon>
        <taxon>Prymnesiophyceae</taxon>
        <taxon>Prymnesiales</taxon>
        <taxon>Prymnesiaceae</taxon>
        <taxon>Prymnesium</taxon>
    </lineage>
</organism>
<accession>A0AB34K1F8</accession>
<evidence type="ECO:0000313" key="2">
    <source>
        <dbReference type="Proteomes" id="UP001515480"/>
    </source>
</evidence>
<keyword evidence="2" id="KW-1185">Reference proteome</keyword>